<dbReference type="EMBL" id="LFYR01002110">
    <property type="protein sequence ID" value="KMZ56972.1"/>
    <property type="molecule type" value="Genomic_DNA"/>
</dbReference>
<dbReference type="SMART" id="SM00768">
    <property type="entry name" value="X8"/>
    <property type="match status" value="1"/>
</dbReference>
<dbReference type="PROSITE" id="PS00587">
    <property type="entry name" value="GLYCOSYL_HYDROL_F17"/>
    <property type="match status" value="1"/>
</dbReference>
<dbReference type="InterPro" id="IPR017853">
    <property type="entry name" value="GH"/>
</dbReference>
<evidence type="ECO:0000313" key="10">
    <source>
        <dbReference type="Proteomes" id="UP000036987"/>
    </source>
</evidence>
<sequence length="325" mass="35573">MQNLHTALVSFSLHDRIKVTTSHSLGILSTSSPPSTGKFRHGYDKTVLKPLLSFLKATGSPFMINAYPYFGFTDDTLNYALFRLTDTPTVIDPYTGMHYTNMFLAQIDAVFSAMKRLGFSDVDIVVAETGWPSKGDAWQTAANLQNGKDYNQHLLQYSTSGAGTPLMPNRAVEIYIFSLFNENLKPGPTSERNFGLFHPDLTPVYGDHVGILLQTPTTNTNVVTTTRGNGGTAPPVQGRRWCLPKPNVDANSLQINIDFVCGQDVDCNPIKSGGSCFLPDTVEGHAAYAMNKYYHVSGMNAFDCDFGQTGLITTVDPSHGSCKYD</sequence>
<keyword evidence="2" id="KW-0732">Signal</keyword>
<protein>
    <submittedName>
        <fullName evidence="9">Beta-1,3-endoglucanase, family GH17</fullName>
    </submittedName>
</protein>
<dbReference type="InterPro" id="IPR000490">
    <property type="entry name" value="Glyco_hydro_17"/>
</dbReference>
<evidence type="ECO:0000259" key="8">
    <source>
        <dbReference type="SMART" id="SM00768"/>
    </source>
</evidence>
<dbReference type="Pfam" id="PF07983">
    <property type="entry name" value="X8"/>
    <property type="match status" value="1"/>
</dbReference>
<organism evidence="9 10">
    <name type="scientific">Zostera marina</name>
    <name type="common">Eelgrass</name>
    <dbReference type="NCBI Taxonomy" id="29655"/>
    <lineage>
        <taxon>Eukaryota</taxon>
        <taxon>Viridiplantae</taxon>
        <taxon>Streptophyta</taxon>
        <taxon>Embryophyta</taxon>
        <taxon>Tracheophyta</taxon>
        <taxon>Spermatophyta</taxon>
        <taxon>Magnoliopsida</taxon>
        <taxon>Liliopsida</taxon>
        <taxon>Zosteraceae</taxon>
        <taxon>Zostera</taxon>
    </lineage>
</organism>
<dbReference type="STRING" id="29655.A0A0K9NLK0"/>
<evidence type="ECO:0000256" key="3">
    <source>
        <dbReference type="ARBA" id="ARBA00022801"/>
    </source>
</evidence>
<feature type="domain" description="X8" evidence="8">
    <location>
        <begin position="240"/>
        <end position="324"/>
    </location>
</feature>
<evidence type="ECO:0000256" key="7">
    <source>
        <dbReference type="RuleBase" id="RU004336"/>
    </source>
</evidence>
<dbReference type="GO" id="GO:0005975">
    <property type="term" value="P:carbohydrate metabolic process"/>
    <property type="evidence" value="ECO:0007669"/>
    <property type="project" value="InterPro"/>
</dbReference>
<dbReference type="InterPro" id="IPR044965">
    <property type="entry name" value="Glyco_hydro_17_plant"/>
</dbReference>
<dbReference type="OrthoDB" id="1938138at2759"/>
<dbReference type="Gene3D" id="1.20.58.1040">
    <property type="match status" value="1"/>
</dbReference>
<comment type="similarity">
    <text evidence="1 6">Belongs to the glycosyl hydrolase 17 family.</text>
</comment>
<dbReference type="Proteomes" id="UP000036987">
    <property type="component" value="Unassembled WGS sequence"/>
</dbReference>
<gene>
    <name evidence="9" type="ORF">ZOSMA_8G01180</name>
</gene>
<dbReference type="FunFam" id="1.20.58.1040:FF:000003">
    <property type="entry name" value="glucan endo-1,3-beta-glucosidase 7"/>
    <property type="match status" value="1"/>
</dbReference>
<keyword evidence="3 7" id="KW-0378">Hydrolase</keyword>
<keyword evidence="4" id="KW-1015">Disulfide bond</keyword>
<dbReference type="PANTHER" id="PTHR32227">
    <property type="entry name" value="GLUCAN ENDO-1,3-BETA-GLUCOSIDASE BG1-RELATED-RELATED"/>
    <property type="match status" value="1"/>
</dbReference>
<evidence type="ECO:0000256" key="2">
    <source>
        <dbReference type="ARBA" id="ARBA00022729"/>
    </source>
</evidence>
<evidence type="ECO:0000256" key="5">
    <source>
        <dbReference type="ARBA" id="ARBA00023295"/>
    </source>
</evidence>
<dbReference type="OMA" id="HAYDCDF"/>
<dbReference type="AlphaFoldDB" id="A0A0K9NLK0"/>
<dbReference type="Pfam" id="PF00332">
    <property type="entry name" value="Glyco_hydro_17"/>
    <property type="match status" value="1"/>
</dbReference>
<evidence type="ECO:0000256" key="6">
    <source>
        <dbReference type="RuleBase" id="RU004335"/>
    </source>
</evidence>
<evidence type="ECO:0000313" key="9">
    <source>
        <dbReference type="EMBL" id="KMZ56972.1"/>
    </source>
</evidence>
<dbReference type="InterPro" id="IPR012946">
    <property type="entry name" value="X8"/>
</dbReference>
<name>A0A0K9NLK0_ZOSMR</name>
<evidence type="ECO:0000256" key="4">
    <source>
        <dbReference type="ARBA" id="ARBA00023157"/>
    </source>
</evidence>
<comment type="caution">
    <text evidence="9">The sequence shown here is derived from an EMBL/GenBank/DDBJ whole genome shotgun (WGS) entry which is preliminary data.</text>
</comment>
<proteinExistence type="inferred from homology"/>
<reference evidence="10" key="1">
    <citation type="journal article" date="2016" name="Nature">
        <title>The genome of the seagrass Zostera marina reveals angiosperm adaptation to the sea.</title>
        <authorList>
            <person name="Olsen J.L."/>
            <person name="Rouze P."/>
            <person name="Verhelst B."/>
            <person name="Lin Y.-C."/>
            <person name="Bayer T."/>
            <person name="Collen J."/>
            <person name="Dattolo E."/>
            <person name="De Paoli E."/>
            <person name="Dittami S."/>
            <person name="Maumus F."/>
            <person name="Michel G."/>
            <person name="Kersting A."/>
            <person name="Lauritano C."/>
            <person name="Lohaus R."/>
            <person name="Toepel M."/>
            <person name="Tonon T."/>
            <person name="Vanneste K."/>
            <person name="Amirebrahimi M."/>
            <person name="Brakel J."/>
            <person name="Bostroem C."/>
            <person name="Chovatia M."/>
            <person name="Grimwood J."/>
            <person name="Jenkins J.W."/>
            <person name="Jueterbock A."/>
            <person name="Mraz A."/>
            <person name="Stam W.T."/>
            <person name="Tice H."/>
            <person name="Bornberg-Bauer E."/>
            <person name="Green P.J."/>
            <person name="Pearson G.A."/>
            <person name="Procaccini G."/>
            <person name="Duarte C.M."/>
            <person name="Schmutz J."/>
            <person name="Reusch T.B.H."/>
            <person name="Van de Peer Y."/>
        </authorList>
    </citation>
    <scope>NUCLEOTIDE SEQUENCE [LARGE SCALE GENOMIC DNA]</scope>
    <source>
        <strain evidence="10">cv. Finnish</strain>
    </source>
</reference>
<accession>A0A0K9NLK0</accession>
<dbReference type="Gene3D" id="3.20.20.80">
    <property type="entry name" value="Glycosidases"/>
    <property type="match status" value="1"/>
</dbReference>
<keyword evidence="5 7" id="KW-0326">Glycosidase</keyword>
<dbReference type="GO" id="GO:0004553">
    <property type="term" value="F:hydrolase activity, hydrolyzing O-glycosyl compounds"/>
    <property type="evidence" value="ECO:0007669"/>
    <property type="project" value="InterPro"/>
</dbReference>
<keyword evidence="10" id="KW-1185">Reference proteome</keyword>
<evidence type="ECO:0000256" key="1">
    <source>
        <dbReference type="ARBA" id="ARBA00008773"/>
    </source>
</evidence>
<dbReference type="SUPFAM" id="SSF51445">
    <property type="entry name" value="(Trans)glycosidases"/>
    <property type="match status" value="1"/>
</dbReference>